<dbReference type="OrthoDB" id="1452992at2"/>
<dbReference type="RefSeq" id="WP_074234659.1">
    <property type="nucleotide sequence ID" value="NZ_FSRK01000001.1"/>
</dbReference>
<organism evidence="1 2">
    <name type="scientific">Epilithonimonas zeae</name>
    <dbReference type="NCBI Taxonomy" id="1416779"/>
    <lineage>
        <taxon>Bacteria</taxon>
        <taxon>Pseudomonadati</taxon>
        <taxon>Bacteroidota</taxon>
        <taxon>Flavobacteriia</taxon>
        <taxon>Flavobacteriales</taxon>
        <taxon>Weeksellaceae</taxon>
        <taxon>Chryseobacterium group</taxon>
        <taxon>Epilithonimonas</taxon>
    </lineage>
</organism>
<accession>A0A1N6G8M7</accession>
<reference evidence="2" key="1">
    <citation type="submission" date="2016-11" db="EMBL/GenBank/DDBJ databases">
        <authorList>
            <person name="Varghese N."/>
            <person name="Submissions S."/>
        </authorList>
    </citation>
    <scope>NUCLEOTIDE SEQUENCE [LARGE SCALE GENOMIC DNA]</scope>
    <source>
        <strain evidence="2">DSM 27623</strain>
    </source>
</reference>
<evidence type="ECO:0000313" key="2">
    <source>
        <dbReference type="Proteomes" id="UP000185207"/>
    </source>
</evidence>
<gene>
    <name evidence="1" type="ORF">SAMN05444409_1710</name>
</gene>
<evidence type="ECO:0000313" key="1">
    <source>
        <dbReference type="EMBL" id="SIO03834.1"/>
    </source>
</evidence>
<keyword evidence="2" id="KW-1185">Reference proteome</keyword>
<dbReference type="EMBL" id="FSRK01000001">
    <property type="protein sequence ID" value="SIO03834.1"/>
    <property type="molecule type" value="Genomic_DNA"/>
</dbReference>
<name>A0A1N6G8M7_9FLAO</name>
<sequence>MGKTTSNIIEIVNTGTNVIIDAKEKTTSNIIEIVKIVVKKGMHITLKNASSKTTTNLIEIAKIGGKNITIDLTEI</sequence>
<proteinExistence type="predicted"/>
<dbReference type="AlphaFoldDB" id="A0A1N6G8M7"/>
<dbReference type="Proteomes" id="UP000185207">
    <property type="component" value="Unassembled WGS sequence"/>
</dbReference>
<dbReference type="STRING" id="1416779.SAMN05444409_1710"/>
<protein>
    <submittedName>
        <fullName evidence="1">Uncharacterized protein</fullName>
    </submittedName>
</protein>